<dbReference type="Pfam" id="PF07463">
    <property type="entry name" value="NUMOD4"/>
    <property type="match status" value="1"/>
</dbReference>
<sequence>MEEWKAIEGYEGLYEISNLGRVKTMSRLVDRGRGIVPQILKQRILPPRADRNGNVLVTLTRDGKRKTFMVRRLVAAAFIPNPHGFAHTRHRNNLKTDCRAINIAWGTVWQNLDNR</sequence>
<dbReference type="RefSeq" id="WP_131453542.1">
    <property type="nucleotide sequence ID" value="NZ_BMJK01000002.1"/>
</dbReference>
<keyword evidence="3" id="KW-1185">Reference proteome</keyword>
<proteinExistence type="predicted"/>
<dbReference type="GO" id="GO:0016788">
    <property type="term" value="F:hydrolase activity, acting on ester bonds"/>
    <property type="evidence" value="ECO:0007669"/>
    <property type="project" value="InterPro"/>
</dbReference>
<reference evidence="2 3" key="1">
    <citation type="submission" date="2019-12" db="EMBL/GenBank/DDBJ databases">
        <title>Genomic-based taxomic classification of the family Erythrobacteraceae.</title>
        <authorList>
            <person name="Xu L."/>
        </authorList>
    </citation>
    <scope>NUCLEOTIDE SEQUENCE [LARGE SCALE GENOMIC DNA]</scope>
    <source>
        <strain evidence="2 3">RC4-10-4</strain>
    </source>
</reference>
<evidence type="ECO:0000313" key="3">
    <source>
        <dbReference type="Proteomes" id="UP000460626"/>
    </source>
</evidence>
<organism evidence="2 3">
    <name type="scientific">Aurantiacibacter arachoides</name>
    <dbReference type="NCBI Taxonomy" id="1850444"/>
    <lineage>
        <taxon>Bacteria</taxon>
        <taxon>Pseudomonadati</taxon>
        <taxon>Pseudomonadota</taxon>
        <taxon>Alphaproteobacteria</taxon>
        <taxon>Sphingomonadales</taxon>
        <taxon>Erythrobacteraceae</taxon>
        <taxon>Aurantiacibacter</taxon>
    </lineage>
</organism>
<gene>
    <name evidence="2" type="ORF">GRI62_11940</name>
</gene>
<comment type="caution">
    <text evidence="2">The sequence shown here is derived from an EMBL/GenBank/DDBJ whole genome shotgun (WGS) entry which is preliminary data.</text>
</comment>
<dbReference type="EMBL" id="WTYH01000001">
    <property type="protein sequence ID" value="MXO94307.1"/>
    <property type="molecule type" value="Genomic_DNA"/>
</dbReference>
<feature type="domain" description="NUMOD4" evidence="1">
    <location>
        <begin position="2"/>
        <end position="60"/>
    </location>
</feature>
<dbReference type="Proteomes" id="UP000460626">
    <property type="component" value="Unassembled WGS sequence"/>
</dbReference>
<name>A0A845A5U5_9SPHN</name>
<evidence type="ECO:0000259" key="1">
    <source>
        <dbReference type="Pfam" id="PF07463"/>
    </source>
</evidence>
<dbReference type="SUPFAM" id="SSF54060">
    <property type="entry name" value="His-Me finger endonucleases"/>
    <property type="match status" value="1"/>
</dbReference>
<dbReference type="OrthoDB" id="7412888at2"/>
<dbReference type="InterPro" id="IPR044925">
    <property type="entry name" value="His-Me_finger_sf"/>
</dbReference>
<dbReference type="Gene3D" id="3.90.75.20">
    <property type="match status" value="1"/>
</dbReference>
<evidence type="ECO:0000313" key="2">
    <source>
        <dbReference type="EMBL" id="MXO94307.1"/>
    </source>
</evidence>
<dbReference type="InterPro" id="IPR010902">
    <property type="entry name" value="NUMOD4"/>
</dbReference>
<accession>A0A845A5U5</accession>
<dbReference type="AlphaFoldDB" id="A0A845A5U5"/>
<protein>
    <recommendedName>
        <fullName evidence="1">NUMOD4 domain-containing protein</fullName>
    </recommendedName>
</protein>